<evidence type="ECO:0000313" key="2">
    <source>
        <dbReference type="EMBL" id="QNN60173.1"/>
    </source>
</evidence>
<dbReference type="AlphaFoldDB" id="A0A7G9RX48"/>
<dbReference type="PIRSF" id="PIRSF036521">
    <property type="entry name" value="UCP036521_pph"/>
    <property type="match status" value="1"/>
</dbReference>
<dbReference type="RefSeq" id="WP_187533305.1">
    <property type="nucleotide sequence ID" value="NZ_CBCSHU010000011.1"/>
</dbReference>
<proteinExistence type="predicted"/>
<keyword evidence="3" id="KW-1185">Reference proteome</keyword>
<dbReference type="KEGG" id="eio:H9L01_07305"/>
<sequence length="107" mass="12199">MNSITISTLQEYLKTKYDNPQYTNSLFMKLVEEVGEVAEAINKIDGRKADDGLSSLSEELVDVIHYAVAIATINDIDLEQVMIEKDKKASVKYHQFPNLQDYLNNEK</sequence>
<name>A0A7G9RX48_9FIRM</name>
<dbReference type="SUPFAM" id="SSF101386">
    <property type="entry name" value="all-alpha NTP pyrophosphatases"/>
    <property type="match status" value="1"/>
</dbReference>
<gene>
    <name evidence="2" type="ORF">H9L01_07305</name>
</gene>
<dbReference type="InterPro" id="IPR011411">
    <property type="entry name" value="MazG-related_YvdC"/>
</dbReference>
<protein>
    <submittedName>
        <fullName evidence="2">Nucleotide pyrophosphohydrolase</fullName>
    </submittedName>
</protein>
<feature type="domain" description="NTP pyrophosphohydrolase MazG-like" evidence="1">
    <location>
        <begin position="24"/>
        <end position="85"/>
    </location>
</feature>
<dbReference type="Proteomes" id="UP000515928">
    <property type="component" value="Chromosome"/>
</dbReference>
<dbReference type="InterPro" id="IPR004518">
    <property type="entry name" value="MazG-like_dom"/>
</dbReference>
<dbReference type="Pfam" id="PF03819">
    <property type="entry name" value="MazG"/>
    <property type="match status" value="1"/>
</dbReference>
<keyword evidence="2" id="KW-0378">Hydrolase</keyword>
<reference evidence="2 3" key="1">
    <citation type="submission" date="2020-08" db="EMBL/GenBank/DDBJ databases">
        <title>Genome sequence of Erysipelothrix inopinata DSM 15511T.</title>
        <authorList>
            <person name="Hyun D.-W."/>
            <person name="Bae J.-W."/>
        </authorList>
    </citation>
    <scope>NUCLEOTIDE SEQUENCE [LARGE SCALE GENOMIC DNA]</scope>
    <source>
        <strain evidence="2 3">DSM 15511</strain>
    </source>
</reference>
<evidence type="ECO:0000259" key="1">
    <source>
        <dbReference type="Pfam" id="PF03819"/>
    </source>
</evidence>
<evidence type="ECO:0000313" key="3">
    <source>
        <dbReference type="Proteomes" id="UP000515928"/>
    </source>
</evidence>
<dbReference type="EMBL" id="CP060715">
    <property type="protein sequence ID" value="QNN60173.1"/>
    <property type="molecule type" value="Genomic_DNA"/>
</dbReference>
<accession>A0A7G9RX48</accession>
<organism evidence="2 3">
    <name type="scientific">Erysipelothrix inopinata</name>
    <dbReference type="NCBI Taxonomy" id="225084"/>
    <lineage>
        <taxon>Bacteria</taxon>
        <taxon>Bacillati</taxon>
        <taxon>Bacillota</taxon>
        <taxon>Erysipelotrichia</taxon>
        <taxon>Erysipelotrichales</taxon>
        <taxon>Erysipelotrichaceae</taxon>
        <taxon>Erysipelothrix</taxon>
    </lineage>
</organism>
<dbReference type="Gene3D" id="1.10.287.1080">
    <property type="entry name" value="MazG-like"/>
    <property type="match status" value="1"/>
</dbReference>
<dbReference type="GO" id="GO:0016787">
    <property type="term" value="F:hydrolase activity"/>
    <property type="evidence" value="ECO:0007669"/>
    <property type="project" value="UniProtKB-KW"/>
</dbReference>